<keyword evidence="1" id="KW-1133">Transmembrane helix</keyword>
<dbReference type="SUPFAM" id="SSF55874">
    <property type="entry name" value="ATPase domain of HSP90 chaperone/DNA topoisomerase II/histidine kinase"/>
    <property type="match status" value="1"/>
</dbReference>
<accession>A0A644Z2Y1</accession>
<evidence type="ECO:0000256" key="1">
    <source>
        <dbReference type="SAM" id="Phobius"/>
    </source>
</evidence>
<name>A0A644Z2Y1_9ZZZZ</name>
<dbReference type="Pfam" id="PF14501">
    <property type="entry name" value="HATPase_c_5"/>
    <property type="match status" value="1"/>
</dbReference>
<dbReference type="InterPro" id="IPR036890">
    <property type="entry name" value="HATPase_C_sf"/>
</dbReference>
<protein>
    <recommendedName>
        <fullName evidence="2">Sensor histidine kinase NatK-like C-terminal domain-containing protein</fullName>
    </recommendedName>
</protein>
<feature type="transmembrane region" description="Helical" evidence="1">
    <location>
        <begin position="6"/>
        <end position="23"/>
    </location>
</feature>
<dbReference type="PANTHER" id="PTHR40448:SF1">
    <property type="entry name" value="TWO-COMPONENT SENSOR HISTIDINE KINASE"/>
    <property type="match status" value="1"/>
</dbReference>
<keyword evidence="1" id="KW-0472">Membrane</keyword>
<dbReference type="GO" id="GO:0042802">
    <property type="term" value="F:identical protein binding"/>
    <property type="evidence" value="ECO:0007669"/>
    <property type="project" value="TreeGrafter"/>
</dbReference>
<feature type="transmembrane region" description="Helical" evidence="1">
    <location>
        <begin position="122"/>
        <end position="143"/>
    </location>
</feature>
<dbReference type="CDD" id="cd16935">
    <property type="entry name" value="HATPase_AgrC-ComD-like"/>
    <property type="match status" value="1"/>
</dbReference>
<gene>
    <name evidence="3" type="ORF">SDC9_79067</name>
</gene>
<sequence>MEIPLRILAELMFTVYSVTFLLGPKRSFPVRRGYWVYFFLSVVANYTFSVFWGLALSSHYGAMWLLVIVAVELKLMYNMNLLQLLFESSYFAAILYWGRGIVIPAFALCLDQSVQWVRHNEHYYAMTWAISMCIILAYHGLFWHFLAQPAKIEKLYRNKPQLRFAAIFQTTLLAYLMFVNLGRYYGVDLPWYKMTYIVSCVICFVAQYFIVRNGIRTCCLLEHELNTQILQKQLSRQVQHYNAYQKYTESFRAFKHDYKNMMASVNSLLAAGEYEKAKRMLDTIHDTMHKQVLVHKSYSNHMILDAILQDAANQCDEQSIRFSAMLYVPAGLAIEDIDIVRIFANLMNNAVEASVKVFPECKRFLTVTSNVQKGTGWLSVEITNSFHGQLKMCNGMPESTKEHREMHGIGLSVIADAVENLGGVMKIDINQQESIFIVKLLFPVS</sequence>
<dbReference type="Gene3D" id="3.30.565.10">
    <property type="entry name" value="Histidine kinase-like ATPase, C-terminal domain"/>
    <property type="match status" value="1"/>
</dbReference>
<evidence type="ECO:0000313" key="3">
    <source>
        <dbReference type="EMBL" id="MPM32504.1"/>
    </source>
</evidence>
<evidence type="ECO:0000259" key="2">
    <source>
        <dbReference type="Pfam" id="PF14501"/>
    </source>
</evidence>
<dbReference type="InterPro" id="IPR032834">
    <property type="entry name" value="NatK-like_C"/>
</dbReference>
<feature type="transmembrane region" description="Helical" evidence="1">
    <location>
        <begin position="164"/>
        <end position="185"/>
    </location>
</feature>
<feature type="transmembrane region" description="Helical" evidence="1">
    <location>
        <begin position="89"/>
        <end position="110"/>
    </location>
</feature>
<comment type="caution">
    <text evidence="3">The sequence shown here is derived from an EMBL/GenBank/DDBJ whole genome shotgun (WGS) entry which is preliminary data.</text>
</comment>
<proteinExistence type="predicted"/>
<feature type="transmembrane region" description="Helical" evidence="1">
    <location>
        <begin position="191"/>
        <end position="211"/>
    </location>
</feature>
<keyword evidence="1" id="KW-0812">Transmembrane</keyword>
<dbReference type="PANTHER" id="PTHR40448">
    <property type="entry name" value="TWO-COMPONENT SENSOR HISTIDINE KINASE"/>
    <property type="match status" value="1"/>
</dbReference>
<feature type="domain" description="Sensor histidine kinase NatK-like C-terminal" evidence="2">
    <location>
        <begin position="336"/>
        <end position="443"/>
    </location>
</feature>
<dbReference type="EMBL" id="VSSQ01006380">
    <property type="protein sequence ID" value="MPM32504.1"/>
    <property type="molecule type" value="Genomic_DNA"/>
</dbReference>
<dbReference type="AlphaFoldDB" id="A0A644Z2Y1"/>
<reference evidence="3" key="1">
    <citation type="submission" date="2019-08" db="EMBL/GenBank/DDBJ databases">
        <authorList>
            <person name="Kucharzyk K."/>
            <person name="Murdoch R.W."/>
            <person name="Higgins S."/>
            <person name="Loffler F."/>
        </authorList>
    </citation>
    <scope>NUCLEOTIDE SEQUENCE</scope>
</reference>
<organism evidence="3">
    <name type="scientific">bioreactor metagenome</name>
    <dbReference type="NCBI Taxonomy" id="1076179"/>
    <lineage>
        <taxon>unclassified sequences</taxon>
        <taxon>metagenomes</taxon>
        <taxon>ecological metagenomes</taxon>
    </lineage>
</organism>
<feature type="transmembrane region" description="Helical" evidence="1">
    <location>
        <begin position="35"/>
        <end position="54"/>
    </location>
</feature>